<protein>
    <submittedName>
        <fullName evidence="3">Transmembrane protein</fullName>
    </submittedName>
</protein>
<keyword evidence="1" id="KW-0472">Membrane</keyword>
<dbReference type="AlphaFoldDB" id="A0A2P5FU04"/>
<proteinExistence type="predicted"/>
<dbReference type="FunCoup" id="A0A2P5FU04">
    <property type="interactions" value="391"/>
</dbReference>
<reference evidence="4" key="1">
    <citation type="submission" date="2016-06" db="EMBL/GenBank/DDBJ databases">
        <title>Parallel loss of symbiosis genes in relatives of nitrogen-fixing non-legume Parasponia.</title>
        <authorList>
            <person name="Van Velzen R."/>
            <person name="Holmer R."/>
            <person name="Bu F."/>
            <person name="Rutten L."/>
            <person name="Van Zeijl A."/>
            <person name="Liu W."/>
            <person name="Santuari L."/>
            <person name="Cao Q."/>
            <person name="Sharma T."/>
            <person name="Shen D."/>
            <person name="Roswanjaya Y."/>
            <person name="Wardhani T."/>
            <person name="Kalhor M.S."/>
            <person name="Jansen J."/>
            <person name="Van den Hoogen J."/>
            <person name="Gungor B."/>
            <person name="Hartog M."/>
            <person name="Hontelez J."/>
            <person name="Verver J."/>
            <person name="Yang W.-C."/>
            <person name="Schijlen E."/>
            <person name="Repin R."/>
            <person name="Schilthuizen M."/>
            <person name="Schranz E."/>
            <person name="Heidstra R."/>
            <person name="Miyata K."/>
            <person name="Fedorova E."/>
            <person name="Kohlen W."/>
            <person name="Bisseling T."/>
            <person name="Smit S."/>
            <person name="Geurts R."/>
        </authorList>
    </citation>
    <scope>NUCLEOTIDE SEQUENCE [LARGE SCALE GENOMIC DNA]</scope>
    <source>
        <strain evidence="4">cv. RG33-2</strain>
    </source>
</reference>
<evidence type="ECO:0000313" key="3">
    <source>
        <dbReference type="EMBL" id="POO01250.1"/>
    </source>
</evidence>
<feature type="transmembrane region" description="Helical" evidence="1">
    <location>
        <begin position="105"/>
        <end position="127"/>
    </location>
</feature>
<feature type="signal peptide" evidence="2">
    <location>
        <begin position="1"/>
        <end position="26"/>
    </location>
</feature>
<dbReference type="OrthoDB" id="1929763at2759"/>
<keyword evidence="1" id="KW-1133">Transmembrane helix</keyword>
<gene>
    <name evidence="3" type="ORF">TorRG33x02_030040</name>
</gene>
<dbReference type="STRING" id="63057.A0A2P5FU04"/>
<keyword evidence="1 3" id="KW-0812">Transmembrane</keyword>
<dbReference type="InParanoid" id="A0A2P5FU04"/>
<name>A0A2P5FU04_TREOI</name>
<comment type="caution">
    <text evidence="3">The sequence shown here is derived from an EMBL/GenBank/DDBJ whole genome shotgun (WGS) entry which is preliminary data.</text>
</comment>
<keyword evidence="2" id="KW-0732">Signal</keyword>
<feature type="chain" id="PRO_5015155826" evidence="2">
    <location>
        <begin position="27"/>
        <end position="143"/>
    </location>
</feature>
<accession>A0A2P5FU04</accession>
<dbReference type="EMBL" id="JXTC01000009">
    <property type="protein sequence ID" value="POO01250.1"/>
    <property type="molecule type" value="Genomic_DNA"/>
</dbReference>
<evidence type="ECO:0000313" key="4">
    <source>
        <dbReference type="Proteomes" id="UP000237000"/>
    </source>
</evidence>
<keyword evidence="4" id="KW-1185">Reference proteome</keyword>
<evidence type="ECO:0000256" key="1">
    <source>
        <dbReference type="SAM" id="Phobius"/>
    </source>
</evidence>
<dbReference type="Proteomes" id="UP000237000">
    <property type="component" value="Unassembled WGS sequence"/>
</dbReference>
<sequence length="143" mass="15137">MTSTTTTVSLLVFFSSLTFILSIAMAQGRAPHGLANEYPMAFSPSAYDFFHPTTIQNKPNKDSPCAKSSCSPLPMAAQVEATGKAQESKIVTHQSDRPSLGAGGIAGIVFGFAFAVLLAMAAYYVVVTRRENTSRAKSAQPDA</sequence>
<dbReference type="PANTHER" id="PTHR35718:SF1">
    <property type="entry name" value="EXPRESSED PROTEIN"/>
    <property type="match status" value="1"/>
</dbReference>
<dbReference type="PANTHER" id="PTHR35718">
    <property type="entry name" value="EXPRESSED PROTEIN"/>
    <property type="match status" value="1"/>
</dbReference>
<organism evidence="3 4">
    <name type="scientific">Trema orientale</name>
    <name type="common">Charcoal tree</name>
    <name type="synonym">Celtis orientalis</name>
    <dbReference type="NCBI Taxonomy" id="63057"/>
    <lineage>
        <taxon>Eukaryota</taxon>
        <taxon>Viridiplantae</taxon>
        <taxon>Streptophyta</taxon>
        <taxon>Embryophyta</taxon>
        <taxon>Tracheophyta</taxon>
        <taxon>Spermatophyta</taxon>
        <taxon>Magnoliopsida</taxon>
        <taxon>eudicotyledons</taxon>
        <taxon>Gunneridae</taxon>
        <taxon>Pentapetalae</taxon>
        <taxon>rosids</taxon>
        <taxon>fabids</taxon>
        <taxon>Rosales</taxon>
        <taxon>Cannabaceae</taxon>
        <taxon>Trema</taxon>
    </lineage>
</organism>
<evidence type="ECO:0000256" key="2">
    <source>
        <dbReference type="SAM" id="SignalP"/>
    </source>
</evidence>